<dbReference type="PANTHER" id="PTHR30319">
    <property type="entry name" value="PHENYLACETIC ACID REGULATOR-RELATED TRANSCRIPTIONAL REPRESSOR"/>
    <property type="match status" value="1"/>
</dbReference>
<dbReference type="PANTHER" id="PTHR30319:SF1">
    <property type="entry name" value="TRANSCRIPTIONAL REPRESSOR PAAX"/>
    <property type="match status" value="1"/>
</dbReference>
<dbReference type="InterPro" id="IPR011965">
    <property type="entry name" value="PaaX_trns_reg"/>
</dbReference>
<dbReference type="EMBL" id="CP124545">
    <property type="protein sequence ID" value="WMN01737.1"/>
    <property type="molecule type" value="Genomic_DNA"/>
</dbReference>
<dbReference type="GO" id="GO:0006351">
    <property type="term" value="P:DNA-templated transcription"/>
    <property type="evidence" value="ECO:0007669"/>
    <property type="project" value="InterPro"/>
</dbReference>
<dbReference type="PIRSF" id="PIRSF020623">
    <property type="entry name" value="PaaX"/>
    <property type="match status" value="1"/>
</dbReference>
<evidence type="ECO:0000313" key="4">
    <source>
        <dbReference type="EMBL" id="WMN01737.1"/>
    </source>
</evidence>
<evidence type="ECO:0000259" key="2">
    <source>
        <dbReference type="Pfam" id="PF08223"/>
    </source>
</evidence>
<dbReference type="Gene3D" id="1.10.10.10">
    <property type="entry name" value="Winged helix-like DNA-binding domain superfamily/Winged helix DNA-binding domain"/>
    <property type="match status" value="1"/>
</dbReference>
<evidence type="ECO:0000313" key="5">
    <source>
        <dbReference type="Proteomes" id="UP001230933"/>
    </source>
</evidence>
<dbReference type="Pfam" id="PF08223">
    <property type="entry name" value="PaaX_C"/>
    <property type="match status" value="1"/>
</dbReference>
<gene>
    <name evidence="4" type="ORF">QIE55_31010</name>
</gene>
<evidence type="ECO:0000259" key="1">
    <source>
        <dbReference type="Pfam" id="PF07848"/>
    </source>
</evidence>
<feature type="domain" description="Transcriptional repressor PaaX-like N-terminal" evidence="1">
    <location>
        <begin position="25"/>
        <end position="93"/>
    </location>
</feature>
<accession>A0AAX3ZXE6</accession>
<dbReference type="Gene3D" id="3.30.70.2650">
    <property type="match status" value="1"/>
</dbReference>
<dbReference type="InterPro" id="IPR013225">
    <property type="entry name" value="PaaX_C"/>
</dbReference>
<dbReference type="InterPro" id="IPR036388">
    <property type="entry name" value="WH-like_DNA-bd_sf"/>
</dbReference>
<sequence>MSSAVADGPDRDSEGSATYLFSRRSARSLLVTVLGELVLPSGQPVWTSTLVHILRGLGIEEKAARQAIARASSSGWIHAERQGREVRWTLSDKMVKIFHTGSARVHSLSDPFSSWNGSWLTLVTTIPHDRRSVRRPFYSGLTWAGFGNPTPGLWLSPHIERAPEVRSLVDELELGEHTYSFVGTVDLIGVRPEDIVSRGWDLDALEKYYARVLDVVASLRPASREETLFTHVQMINEWQQMPRIDPQLPEGLLPDWIGRTVARRIESLRAQWATQVRVRYGEINLGAGTE</sequence>
<dbReference type="Pfam" id="PF20803">
    <property type="entry name" value="PaaX_M"/>
    <property type="match status" value="1"/>
</dbReference>
<dbReference type="InterPro" id="IPR012906">
    <property type="entry name" value="PaaX-like_N"/>
</dbReference>
<dbReference type="RefSeq" id="WP_308370670.1">
    <property type="nucleotide sequence ID" value="NZ_CP124545.1"/>
</dbReference>
<evidence type="ECO:0000259" key="3">
    <source>
        <dbReference type="Pfam" id="PF20803"/>
    </source>
</evidence>
<organism evidence="4 5">
    <name type="scientific">Rhodococcus erythropolis</name>
    <name type="common">Arthrobacter picolinophilus</name>
    <dbReference type="NCBI Taxonomy" id="1833"/>
    <lineage>
        <taxon>Bacteria</taxon>
        <taxon>Bacillati</taxon>
        <taxon>Actinomycetota</taxon>
        <taxon>Actinomycetes</taxon>
        <taxon>Mycobacteriales</taxon>
        <taxon>Nocardiaceae</taxon>
        <taxon>Rhodococcus</taxon>
        <taxon>Rhodococcus erythropolis group</taxon>
    </lineage>
</organism>
<dbReference type="InterPro" id="IPR048846">
    <property type="entry name" value="PaaX-like_central"/>
</dbReference>
<feature type="domain" description="Transcriptional repressor PaaX-like central Cas2-like" evidence="3">
    <location>
        <begin position="114"/>
        <end position="185"/>
    </location>
</feature>
<reference evidence="4" key="1">
    <citation type="submission" date="2023-08" db="EMBL/GenBank/DDBJ databases">
        <title>Isolation and Characterization of Rhodococcus erythropolis MGMM8.</title>
        <authorList>
            <person name="Diabankana R.G.C."/>
            <person name="Afordoanyi D.M."/>
            <person name="Validov S.Z."/>
        </authorList>
    </citation>
    <scope>NUCLEOTIDE SEQUENCE</scope>
    <source>
        <strain evidence="4">MGMM8</strain>
    </source>
</reference>
<protein>
    <submittedName>
        <fullName evidence="4">PaaX family transcriptional regulator C-terminal domain-containing protein</fullName>
    </submittedName>
</protein>
<proteinExistence type="predicted"/>
<dbReference type="AlphaFoldDB" id="A0AAX3ZXE6"/>
<feature type="domain" description="Transcriptional repressor PaaX-like C-terminal" evidence="2">
    <location>
        <begin position="200"/>
        <end position="271"/>
    </location>
</feature>
<name>A0AAX3ZXE6_RHOER</name>
<dbReference type="Pfam" id="PF07848">
    <property type="entry name" value="PaaX"/>
    <property type="match status" value="1"/>
</dbReference>
<dbReference type="Proteomes" id="UP001230933">
    <property type="component" value="Chromosome"/>
</dbReference>